<dbReference type="OMA" id="VYRVMLW"/>
<gene>
    <name evidence="1" type="ORF">AK812_SmicGene2393</name>
</gene>
<sequence length="486" mass="55009">MGAGGSSPVKAMVEMSVEERQWEKVTVDEATRMRLNGESAQCMAHIRAIKKAGGVSLKESDGSDTSKDQAWTTDESGLSVCAARYCMITTALWMLPKMLVLFLPVLLLQIPGVVWVRCYVACLRPGTESVERTAMFWVSFAVVFFLYLPAGILAVVSLMLDYVFYWIFGITFCVCTCRYGAVWRSMKAIHPYRNGPWILLHLPDIYVSVIGQTCRQGMLEVLWLLSNMWLIMPWYKYYMNCNPWLDDLDHRFVNQISTTCADINASDPTRSAKIGREIISRAKHFPGRAQKVDLWHFVPHYPYPPPGRRYAMGMQQGGSGMKSCMLMVHTTHANRADGNCTEQHVASNCCKVPVYRVMLWYNNPYHHFTGWVEAHPSTGEASQLDKADGGEHPMWLVGSKSPLTSKRTSMTGPGSIDKFFDDWIPVFAHEVRYSHHRMEGKSHEEALKIANDKYQEVASADGISRPLKKIGLDKYKESSMHDYGLV</sequence>
<accession>A0A1Q9F1K0</accession>
<keyword evidence="2" id="KW-1185">Reference proteome</keyword>
<dbReference type="OrthoDB" id="411803at2759"/>
<dbReference type="Proteomes" id="UP000186817">
    <property type="component" value="Unassembled WGS sequence"/>
</dbReference>
<protein>
    <submittedName>
        <fullName evidence="1">Uncharacterized protein</fullName>
    </submittedName>
</protein>
<organism evidence="1 2">
    <name type="scientific">Symbiodinium microadriaticum</name>
    <name type="common">Dinoflagellate</name>
    <name type="synonym">Zooxanthella microadriatica</name>
    <dbReference type="NCBI Taxonomy" id="2951"/>
    <lineage>
        <taxon>Eukaryota</taxon>
        <taxon>Sar</taxon>
        <taxon>Alveolata</taxon>
        <taxon>Dinophyceae</taxon>
        <taxon>Suessiales</taxon>
        <taxon>Symbiodiniaceae</taxon>
        <taxon>Symbiodinium</taxon>
    </lineage>
</organism>
<proteinExistence type="predicted"/>
<evidence type="ECO:0000313" key="1">
    <source>
        <dbReference type="EMBL" id="OLQ13576.1"/>
    </source>
</evidence>
<name>A0A1Q9F1K0_SYMMI</name>
<comment type="caution">
    <text evidence="1">The sequence shown here is derived from an EMBL/GenBank/DDBJ whole genome shotgun (WGS) entry which is preliminary data.</text>
</comment>
<evidence type="ECO:0000313" key="2">
    <source>
        <dbReference type="Proteomes" id="UP000186817"/>
    </source>
</evidence>
<dbReference type="AlphaFoldDB" id="A0A1Q9F1K0"/>
<reference evidence="1 2" key="1">
    <citation type="submission" date="2016-02" db="EMBL/GenBank/DDBJ databases">
        <title>Genome analysis of coral dinoflagellate symbionts highlights evolutionary adaptations to a symbiotic lifestyle.</title>
        <authorList>
            <person name="Aranda M."/>
            <person name="Li Y."/>
            <person name="Liew Y.J."/>
            <person name="Baumgarten S."/>
            <person name="Simakov O."/>
            <person name="Wilson M."/>
            <person name="Piel J."/>
            <person name="Ashoor H."/>
            <person name="Bougouffa S."/>
            <person name="Bajic V.B."/>
            <person name="Ryu T."/>
            <person name="Ravasi T."/>
            <person name="Bayer T."/>
            <person name="Micklem G."/>
            <person name="Kim H."/>
            <person name="Bhak J."/>
            <person name="Lajeunesse T.C."/>
            <person name="Voolstra C.R."/>
        </authorList>
    </citation>
    <scope>NUCLEOTIDE SEQUENCE [LARGE SCALE GENOMIC DNA]</scope>
    <source>
        <strain evidence="1 2">CCMP2467</strain>
    </source>
</reference>
<dbReference type="EMBL" id="LSRX01000026">
    <property type="protein sequence ID" value="OLQ13576.1"/>
    <property type="molecule type" value="Genomic_DNA"/>
</dbReference>